<dbReference type="Proteomes" id="UP000525652">
    <property type="component" value="Unassembled WGS sequence"/>
</dbReference>
<gene>
    <name evidence="8" type="primary">chrA</name>
    <name evidence="8" type="ORF">H5P30_00715</name>
</gene>
<dbReference type="Pfam" id="PF02417">
    <property type="entry name" value="Chromate_transp"/>
    <property type="match status" value="2"/>
</dbReference>
<dbReference type="PIRSF" id="PIRSF004810">
    <property type="entry name" value="ChrA"/>
    <property type="match status" value="1"/>
</dbReference>
<feature type="transmembrane region" description="Helical" evidence="7">
    <location>
        <begin position="146"/>
        <end position="178"/>
    </location>
</feature>
<dbReference type="AlphaFoldDB" id="A0A7X1AUK9"/>
<dbReference type="GO" id="GO:0015109">
    <property type="term" value="F:chromate transmembrane transporter activity"/>
    <property type="evidence" value="ECO:0007669"/>
    <property type="project" value="InterPro"/>
</dbReference>
<evidence type="ECO:0000313" key="8">
    <source>
        <dbReference type="EMBL" id="MBC2600296.1"/>
    </source>
</evidence>
<organism evidence="8 9">
    <name type="scientific">Puniceicoccus vermicola</name>
    <dbReference type="NCBI Taxonomy" id="388746"/>
    <lineage>
        <taxon>Bacteria</taxon>
        <taxon>Pseudomonadati</taxon>
        <taxon>Verrucomicrobiota</taxon>
        <taxon>Opitutia</taxon>
        <taxon>Puniceicoccales</taxon>
        <taxon>Puniceicoccaceae</taxon>
        <taxon>Puniceicoccus</taxon>
    </lineage>
</organism>
<comment type="subcellular location">
    <subcellularLocation>
        <location evidence="1">Cell membrane</location>
        <topology evidence="1">Multi-pass membrane protein</topology>
    </subcellularLocation>
</comment>
<keyword evidence="9" id="KW-1185">Reference proteome</keyword>
<keyword evidence="6 7" id="KW-0472">Membrane</keyword>
<feature type="transmembrane region" description="Helical" evidence="7">
    <location>
        <begin position="82"/>
        <end position="106"/>
    </location>
</feature>
<feature type="transmembrane region" description="Helical" evidence="7">
    <location>
        <begin position="298"/>
        <end position="321"/>
    </location>
</feature>
<dbReference type="GO" id="GO:0005886">
    <property type="term" value="C:plasma membrane"/>
    <property type="evidence" value="ECO:0007669"/>
    <property type="project" value="UniProtKB-SubCell"/>
</dbReference>
<keyword evidence="4 7" id="KW-0812">Transmembrane</keyword>
<proteinExistence type="inferred from homology"/>
<comment type="similarity">
    <text evidence="2">Belongs to the chromate ion transporter (CHR) (TC 2.A.51) family.</text>
</comment>
<evidence type="ECO:0000256" key="4">
    <source>
        <dbReference type="ARBA" id="ARBA00022692"/>
    </source>
</evidence>
<evidence type="ECO:0000256" key="5">
    <source>
        <dbReference type="ARBA" id="ARBA00022989"/>
    </source>
</evidence>
<sequence>MTRNRAPLFSLFLIYLRLGLTSFGGPVAHLGYFRDEFVGRKKWLTDEAYADLVALCQFLPGPASSQVSYAIGYLRHGWAGGILAWCGFTLPSAIALILFAYGLAAIGDASGAGWVLGLKLAAVAVVAKAVWGMATKLCRNRTTVTFALVAGAVVLLFPTVWAQIGVILCGAIGGWILLSPPDTKWSRTEPNPNLSHRTGLLCLISFAVLLVGFWIAGSLLSSSYIQYFDAFYRSGSLVFGGGHVVLPLLEEAVVQTGWVDQSTFLAGYGATQAVPGPLFTFSAFLGASMNQSPAGWFGGLYCLVAIYVPSILLVSGLLPFWDRIRTNRSAKRALAGTNAAVVGLLLAAFYNPVWISAVISPGAAAFALFAFLLLQFWKMPPWALVILSGLAGWAVF</sequence>
<feature type="transmembrane region" description="Helical" evidence="7">
    <location>
        <begin position="112"/>
        <end position="134"/>
    </location>
</feature>
<protein>
    <submittedName>
        <fullName evidence="8">Chromate efflux transporter</fullName>
    </submittedName>
</protein>
<reference evidence="8 9" key="1">
    <citation type="submission" date="2020-07" db="EMBL/GenBank/DDBJ databases">
        <authorList>
            <person name="Feng X."/>
        </authorList>
    </citation>
    <scope>NUCLEOTIDE SEQUENCE [LARGE SCALE GENOMIC DNA]</scope>
    <source>
        <strain evidence="8 9">JCM14086</strain>
    </source>
</reference>
<dbReference type="PANTHER" id="PTHR33567:SF3">
    <property type="entry name" value="CHROMATE ION TRANSPORTER (EUROFUNG)"/>
    <property type="match status" value="1"/>
</dbReference>
<dbReference type="NCBIfam" id="TIGR00937">
    <property type="entry name" value="2A51"/>
    <property type="match status" value="1"/>
</dbReference>
<dbReference type="RefSeq" id="WP_185691050.1">
    <property type="nucleotide sequence ID" value="NZ_JACHVA010000009.1"/>
</dbReference>
<dbReference type="InterPro" id="IPR003370">
    <property type="entry name" value="Chromate_transpt"/>
</dbReference>
<keyword evidence="3" id="KW-1003">Cell membrane</keyword>
<evidence type="ECO:0000313" key="9">
    <source>
        <dbReference type="Proteomes" id="UP000525652"/>
    </source>
</evidence>
<name>A0A7X1AUK9_9BACT</name>
<dbReference type="EMBL" id="JACHVA010000009">
    <property type="protein sequence ID" value="MBC2600296.1"/>
    <property type="molecule type" value="Genomic_DNA"/>
</dbReference>
<evidence type="ECO:0000256" key="6">
    <source>
        <dbReference type="ARBA" id="ARBA00023136"/>
    </source>
</evidence>
<dbReference type="InterPro" id="IPR014047">
    <property type="entry name" value="Chr_Tranpt_l_chain"/>
</dbReference>
<keyword evidence="5 7" id="KW-1133">Transmembrane helix</keyword>
<feature type="transmembrane region" description="Helical" evidence="7">
    <location>
        <begin position="198"/>
        <end position="219"/>
    </location>
</feature>
<evidence type="ECO:0000256" key="3">
    <source>
        <dbReference type="ARBA" id="ARBA00022475"/>
    </source>
</evidence>
<evidence type="ECO:0000256" key="1">
    <source>
        <dbReference type="ARBA" id="ARBA00004651"/>
    </source>
</evidence>
<evidence type="ECO:0000256" key="7">
    <source>
        <dbReference type="SAM" id="Phobius"/>
    </source>
</evidence>
<comment type="caution">
    <text evidence="8">The sequence shown here is derived from an EMBL/GenBank/DDBJ whole genome shotgun (WGS) entry which is preliminary data.</text>
</comment>
<accession>A0A7X1AUK9</accession>
<evidence type="ECO:0000256" key="2">
    <source>
        <dbReference type="ARBA" id="ARBA00005262"/>
    </source>
</evidence>
<dbReference type="PANTHER" id="PTHR33567">
    <property type="entry name" value="CHROMATE ION TRANSPORTER (EUROFUNG)"/>
    <property type="match status" value="1"/>
</dbReference>
<feature type="transmembrane region" description="Helical" evidence="7">
    <location>
        <begin position="333"/>
        <end position="351"/>
    </location>
</feature>